<gene>
    <name evidence="2" type="ORF">Q31b_26140</name>
</gene>
<protein>
    <submittedName>
        <fullName evidence="2">CYTH domain protein</fullName>
    </submittedName>
</protein>
<feature type="domain" description="CYTH" evidence="1">
    <location>
        <begin position="1"/>
        <end position="180"/>
    </location>
</feature>
<comment type="caution">
    <text evidence="2">The sequence shown here is derived from an EMBL/GenBank/DDBJ whole genome shotgun (WGS) entry which is preliminary data.</text>
</comment>
<dbReference type="PANTHER" id="PTHR21028">
    <property type="entry name" value="SI:CH211-156B7.4"/>
    <property type="match status" value="1"/>
</dbReference>
<dbReference type="AlphaFoldDB" id="A0A5C6DXN9"/>
<dbReference type="InterPro" id="IPR033469">
    <property type="entry name" value="CYTH-like_dom_sf"/>
</dbReference>
<keyword evidence="3" id="KW-1185">Reference proteome</keyword>
<accession>A0A5C6DXN9</accession>
<evidence type="ECO:0000259" key="1">
    <source>
        <dbReference type="PROSITE" id="PS51707"/>
    </source>
</evidence>
<dbReference type="InterPro" id="IPR023577">
    <property type="entry name" value="CYTH_domain"/>
</dbReference>
<dbReference type="SMART" id="SM01118">
    <property type="entry name" value="CYTH"/>
    <property type="match status" value="1"/>
</dbReference>
<dbReference type="Proteomes" id="UP000315471">
    <property type="component" value="Unassembled WGS sequence"/>
</dbReference>
<dbReference type="Pfam" id="PF01928">
    <property type="entry name" value="CYTH"/>
    <property type="match status" value="1"/>
</dbReference>
<organism evidence="2 3">
    <name type="scientific">Novipirellula aureliae</name>
    <dbReference type="NCBI Taxonomy" id="2527966"/>
    <lineage>
        <taxon>Bacteria</taxon>
        <taxon>Pseudomonadati</taxon>
        <taxon>Planctomycetota</taxon>
        <taxon>Planctomycetia</taxon>
        <taxon>Pirellulales</taxon>
        <taxon>Pirellulaceae</taxon>
        <taxon>Novipirellula</taxon>
    </lineage>
</organism>
<dbReference type="CDD" id="cd07890">
    <property type="entry name" value="CYTH-like_AC_IV-like"/>
    <property type="match status" value="1"/>
</dbReference>
<dbReference type="InterPro" id="IPR008173">
    <property type="entry name" value="Adenylyl_cyclase_CyaB"/>
</dbReference>
<dbReference type="EMBL" id="SJPY01000004">
    <property type="protein sequence ID" value="TWU41175.1"/>
    <property type="molecule type" value="Genomic_DNA"/>
</dbReference>
<dbReference type="RefSeq" id="WP_146600040.1">
    <property type="nucleotide sequence ID" value="NZ_SJPY01000004.1"/>
</dbReference>
<dbReference type="PANTHER" id="PTHR21028:SF2">
    <property type="entry name" value="CYTH DOMAIN-CONTAINING PROTEIN"/>
    <property type="match status" value="1"/>
</dbReference>
<name>A0A5C6DXN9_9BACT</name>
<sequence>MFEIEQKFHLPNRSKFEARLQSLRAECIGVENHSDTYYNHPCRDFAETKEALRIRRIDGVPHITYKGAKYPGDVKARRELEWQLAPGDGDGAQTEELLVLLGFRRVAEVKKRRQVFKPSGIPQMTIVIDDVENLGQFAEVERVIQDAADIENARHEVLRYAEQLGLQDPEPRSYLRILLER</sequence>
<dbReference type="OrthoDB" id="269802at2"/>
<evidence type="ECO:0000313" key="3">
    <source>
        <dbReference type="Proteomes" id="UP000315471"/>
    </source>
</evidence>
<dbReference type="NCBIfam" id="TIGR00318">
    <property type="entry name" value="cyaB"/>
    <property type="match status" value="1"/>
</dbReference>
<dbReference type="SUPFAM" id="SSF55154">
    <property type="entry name" value="CYTH-like phosphatases"/>
    <property type="match status" value="1"/>
</dbReference>
<reference evidence="2 3" key="1">
    <citation type="submission" date="2019-02" db="EMBL/GenBank/DDBJ databases">
        <title>Deep-cultivation of Planctomycetes and their phenomic and genomic characterization uncovers novel biology.</title>
        <authorList>
            <person name="Wiegand S."/>
            <person name="Jogler M."/>
            <person name="Boedeker C."/>
            <person name="Pinto D."/>
            <person name="Vollmers J."/>
            <person name="Rivas-Marin E."/>
            <person name="Kohn T."/>
            <person name="Peeters S.H."/>
            <person name="Heuer A."/>
            <person name="Rast P."/>
            <person name="Oberbeckmann S."/>
            <person name="Bunk B."/>
            <person name="Jeske O."/>
            <person name="Meyerdierks A."/>
            <person name="Storesund J.E."/>
            <person name="Kallscheuer N."/>
            <person name="Luecker S."/>
            <person name="Lage O.M."/>
            <person name="Pohl T."/>
            <person name="Merkel B.J."/>
            <person name="Hornburger P."/>
            <person name="Mueller R.-W."/>
            <person name="Bruemmer F."/>
            <person name="Labrenz M."/>
            <person name="Spormann A.M."/>
            <person name="Op Den Camp H."/>
            <person name="Overmann J."/>
            <person name="Amann R."/>
            <person name="Jetten M.S.M."/>
            <person name="Mascher T."/>
            <person name="Medema M.H."/>
            <person name="Devos D.P."/>
            <person name="Kaster A.-K."/>
            <person name="Ovreas L."/>
            <person name="Rohde M."/>
            <person name="Galperin M.Y."/>
            <person name="Jogler C."/>
        </authorList>
    </citation>
    <scope>NUCLEOTIDE SEQUENCE [LARGE SCALE GENOMIC DNA]</scope>
    <source>
        <strain evidence="2 3">Q31b</strain>
    </source>
</reference>
<proteinExistence type="predicted"/>
<dbReference type="Gene3D" id="2.40.320.10">
    <property type="entry name" value="Hypothetical Protein Pfu-838710-001"/>
    <property type="match status" value="1"/>
</dbReference>
<evidence type="ECO:0000313" key="2">
    <source>
        <dbReference type="EMBL" id="TWU41175.1"/>
    </source>
</evidence>
<dbReference type="PROSITE" id="PS51707">
    <property type="entry name" value="CYTH"/>
    <property type="match status" value="1"/>
</dbReference>